<dbReference type="EMBL" id="KV008256">
    <property type="protein sequence ID" value="KZV30532.1"/>
    <property type="molecule type" value="Genomic_DNA"/>
</dbReference>
<sequence length="122" mass="13949">MCDIVCRATLNGKYAKEFKRKIDFEYRHKYEGECSNKIEFLTNCDSLAKYSGTGNDSLQDIEDEKEIIFNYNVEFQCLGMIPITMVYAALGFTANHDPVRFEEEINPSSGALVVWRSGGREL</sequence>
<accession>A0A2Z7BF23</accession>
<dbReference type="Proteomes" id="UP000250235">
    <property type="component" value="Unassembled WGS sequence"/>
</dbReference>
<dbReference type="AlphaFoldDB" id="A0A2Z7BF23"/>
<evidence type="ECO:0000313" key="1">
    <source>
        <dbReference type="EMBL" id="KZV30532.1"/>
    </source>
</evidence>
<organism evidence="1 2">
    <name type="scientific">Dorcoceras hygrometricum</name>
    <dbReference type="NCBI Taxonomy" id="472368"/>
    <lineage>
        <taxon>Eukaryota</taxon>
        <taxon>Viridiplantae</taxon>
        <taxon>Streptophyta</taxon>
        <taxon>Embryophyta</taxon>
        <taxon>Tracheophyta</taxon>
        <taxon>Spermatophyta</taxon>
        <taxon>Magnoliopsida</taxon>
        <taxon>eudicotyledons</taxon>
        <taxon>Gunneridae</taxon>
        <taxon>Pentapetalae</taxon>
        <taxon>asterids</taxon>
        <taxon>lamiids</taxon>
        <taxon>Lamiales</taxon>
        <taxon>Gesneriaceae</taxon>
        <taxon>Didymocarpoideae</taxon>
        <taxon>Trichosporeae</taxon>
        <taxon>Loxocarpinae</taxon>
        <taxon>Dorcoceras</taxon>
    </lineage>
</organism>
<name>A0A2Z7BF23_9LAMI</name>
<evidence type="ECO:0000313" key="2">
    <source>
        <dbReference type="Proteomes" id="UP000250235"/>
    </source>
</evidence>
<gene>
    <name evidence="1" type="ORF">F511_25236</name>
</gene>
<protein>
    <submittedName>
        <fullName evidence="1">Uncharacterized protein</fullName>
    </submittedName>
</protein>
<keyword evidence="2" id="KW-1185">Reference proteome</keyword>
<proteinExistence type="predicted"/>
<reference evidence="1 2" key="1">
    <citation type="journal article" date="2015" name="Proc. Natl. Acad. Sci. U.S.A.">
        <title>The resurrection genome of Boea hygrometrica: A blueprint for survival of dehydration.</title>
        <authorList>
            <person name="Xiao L."/>
            <person name="Yang G."/>
            <person name="Zhang L."/>
            <person name="Yang X."/>
            <person name="Zhao S."/>
            <person name="Ji Z."/>
            <person name="Zhou Q."/>
            <person name="Hu M."/>
            <person name="Wang Y."/>
            <person name="Chen M."/>
            <person name="Xu Y."/>
            <person name="Jin H."/>
            <person name="Xiao X."/>
            <person name="Hu G."/>
            <person name="Bao F."/>
            <person name="Hu Y."/>
            <person name="Wan P."/>
            <person name="Li L."/>
            <person name="Deng X."/>
            <person name="Kuang T."/>
            <person name="Xiang C."/>
            <person name="Zhu J.K."/>
            <person name="Oliver M.J."/>
            <person name="He Y."/>
        </authorList>
    </citation>
    <scope>NUCLEOTIDE SEQUENCE [LARGE SCALE GENOMIC DNA]</scope>
    <source>
        <strain evidence="2">cv. XS01</strain>
    </source>
</reference>